<keyword evidence="1" id="KW-1185">Reference proteome</keyword>
<protein>
    <submittedName>
        <fullName evidence="2">Uncharacterized protein</fullName>
    </submittedName>
</protein>
<dbReference type="WBParaSite" id="ACRNAN_Path_71.g257.t1">
    <property type="protein sequence ID" value="ACRNAN_Path_71.g257.t1"/>
    <property type="gene ID" value="ACRNAN_Path_71.g257"/>
</dbReference>
<sequence>MKRRVASDITKPKPLKKLRKASFMSIRSHLGVFFIPTRDGIESGKVGIRDGIEFRYSIYKNIYKRFQDFDLINKVVGAAIGEPVAFDSLAKVLLKTTDFAAFLISTCNVT</sequence>
<dbReference type="AlphaFoldDB" id="A0A914CAH2"/>
<evidence type="ECO:0000313" key="1">
    <source>
        <dbReference type="Proteomes" id="UP000887540"/>
    </source>
</evidence>
<organism evidence="1 2">
    <name type="scientific">Acrobeloides nanus</name>
    <dbReference type="NCBI Taxonomy" id="290746"/>
    <lineage>
        <taxon>Eukaryota</taxon>
        <taxon>Metazoa</taxon>
        <taxon>Ecdysozoa</taxon>
        <taxon>Nematoda</taxon>
        <taxon>Chromadorea</taxon>
        <taxon>Rhabditida</taxon>
        <taxon>Tylenchina</taxon>
        <taxon>Cephalobomorpha</taxon>
        <taxon>Cephaloboidea</taxon>
        <taxon>Cephalobidae</taxon>
        <taxon>Acrobeloides</taxon>
    </lineage>
</organism>
<proteinExistence type="predicted"/>
<accession>A0A914CAH2</accession>
<name>A0A914CAH2_9BILA</name>
<dbReference type="Proteomes" id="UP000887540">
    <property type="component" value="Unplaced"/>
</dbReference>
<evidence type="ECO:0000313" key="2">
    <source>
        <dbReference type="WBParaSite" id="ACRNAN_Path_71.g257.t1"/>
    </source>
</evidence>
<reference evidence="2" key="1">
    <citation type="submission" date="2022-11" db="UniProtKB">
        <authorList>
            <consortium name="WormBaseParasite"/>
        </authorList>
    </citation>
    <scope>IDENTIFICATION</scope>
</reference>